<sequence>MTHENQASSLNRSRVRGRNQFLDLEAEDADQEDDDDDEDEQQEDTDLKAVNNIDDISLLARLQLEKQMAQENSAISKIMAKYVDRRRAPLAQQHINHAVELTRFEHLTADLNPLLREHLRAHTQSSTPPCEGDWPTWEVPVPSGREETTVYGLLLIADYWGVHCRSTPPRSAYTAPGITGHIYVEAQTRNDAITLFKPIRGIRWWETRVVTRADAMKLLNRRPATYNPQPNSWVRLKRWPYKNDLAFILEYHNPPDFKHSRKHPAARLFNQNEALRISGPLSVLTVGTGLTTKHHYFDIRYDYFPPHDSYTLYDASGFLELIVNLSEYFPIDIYPRLSEITPFMSCISIPSTAKLLHIQLAVNRKLKEGDQVLITATSCNINTVFERHVGRTGIVDGITDTFAYVHLLDIDSGLSEAVQIPLGSVRRHYRIGDYVKTSSGRHRECAGWVIKINDTEDKVTILDHECPGQHFEELAALTEFVEVECRLGRNPYRELIDMSQFELLAYENLPITVLRGPLKGRLGIVKTISTRLKTKVELRGSHSSSINQLQELNIRDLAFELDMHKWYRLRVKNTGDNNYIPDIQLEAVCDIPTTCSMLATVSKPKRIRTPEPEAVLPAEEGSWSPNCPTGTPSMSPGGVVPETSWLMKLPHINTFRTLKLSIKSFGAHENGRWDGKVGEFVHSDKTLSDSTLATGPGKNIPNQSEGPGLVAETAKEGKSMIDNGVSDSSTESEYDFYGIYNYPAGNNDTKEYAPIDNINDLTELTQEQLSIFELANPGMTPEQAKDY</sequence>
<gene>
    <name evidence="2" type="ORF">NP233_g6023</name>
</gene>
<protein>
    <recommendedName>
        <fullName evidence="4">Chromatin elongation factor spt5</fullName>
    </recommendedName>
</protein>
<feature type="compositionally biased region" description="Acidic residues" evidence="1">
    <location>
        <begin position="24"/>
        <end position="44"/>
    </location>
</feature>
<dbReference type="Proteomes" id="UP001213000">
    <property type="component" value="Unassembled WGS sequence"/>
</dbReference>
<accession>A0AAD5YU11</accession>
<keyword evidence="3" id="KW-1185">Reference proteome</keyword>
<dbReference type="GO" id="GO:0032044">
    <property type="term" value="C:DSIF complex"/>
    <property type="evidence" value="ECO:0007669"/>
    <property type="project" value="TreeGrafter"/>
</dbReference>
<dbReference type="InterPro" id="IPR036735">
    <property type="entry name" value="NGN_dom_sf"/>
</dbReference>
<dbReference type="GO" id="GO:0032784">
    <property type="term" value="P:regulation of DNA-templated transcription elongation"/>
    <property type="evidence" value="ECO:0007669"/>
    <property type="project" value="InterPro"/>
</dbReference>
<dbReference type="GO" id="GO:0003729">
    <property type="term" value="F:mRNA binding"/>
    <property type="evidence" value="ECO:0007669"/>
    <property type="project" value="TreeGrafter"/>
</dbReference>
<dbReference type="PANTHER" id="PTHR11125:SF7">
    <property type="entry name" value="TRANSCRIPTION ELONGATION FACTOR SPT5"/>
    <property type="match status" value="1"/>
</dbReference>
<dbReference type="Gene3D" id="3.30.70.940">
    <property type="entry name" value="NusG, N-terminal domain"/>
    <property type="match status" value="1"/>
</dbReference>
<dbReference type="AlphaFoldDB" id="A0AAD5YU11"/>
<dbReference type="GO" id="GO:0006368">
    <property type="term" value="P:transcription elongation by RNA polymerase II"/>
    <property type="evidence" value="ECO:0007669"/>
    <property type="project" value="TreeGrafter"/>
</dbReference>
<comment type="caution">
    <text evidence="2">The sequence shown here is derived from an EMBL/GenBank/DDBJ whole genome shotgun (WGS) entry which is preliminary data.</text>
</comment>
<feature type="region of interest" description="Disordered" evidence="1">
    <location>
        <begin position="1"/>
        <end position="45"/>
    </location>
</feature>
<proteinExistence type="predicted"/>
<dbReference type="GO" id="GO:0006357">
    <property type="term" value="P:regulation of transcription by RNA polymerase II"/>
    <property type="evidence" value="ECO:0007669"/>
    <property type="project" value="InterPro"/>
</dbReference>
<reference evidence="2" key="1">
    <citation type="submission" date="2022-07" db="EMBL/GenBank/DDBJ databases">
        <title>Genome Sequence of Leucocoprinus birnbaumii.</title>
        <authorList>
            <person name="Buettner E."/>
        </authorList>
    </citation>
    <scope>NUCLEOTIDE SEQUENCE</scope>
    <source>
        <strain evidence="2">VT141</strain>
    </source>
</reference>
<dbReference type="SUPFAM" id="SSF50104">
    <property type="entry name" value="Translation proteins SH3-like domain"/>
    <property type="match status" value="1"/>
</dbReference>
<evidence type="ECO:0000313" key="3">
    <source>
        <dbReference type="Proteomes" id="UP001213000"/>
    </source>
</evidence>
<evidence type="ECO:0000313" key="2">
    <source>
        <dbReference type="EMBL" id="KAJ3567965.1"/>
    </source>
</evidence>
<feature type="compositionally biased region" description="Polar residues" evidence="1">
    <location>
        <begin position="1"/>
        <end position="12"/>
    </location>
</feature>
<dbReference type="EMBL" id="JANIEX010000376">
    <property type="protein sequence ID" value="KAJ3567965.1"/>
    <property type="molecule type" value="Genomic_DNA"/>
</dbReference>
<evidence type="ECO:0000256" key="1">
    <source>
        <dbReference type="SAM" id="MobiDB-lite"/>
    </source>
</evidence>
<dbReference type="InterPro" id="IPR008991">
    <property type="entry name" value="Translation_prot_SH3-like_sf"/>
</dbReference>
<dbReference type="PANTHER" id="PTHR11125">
    <property type="entry name" value="SUPPRESSOR OF TY 5"/>
    <property type="match status" value="1"/>
</dbReference>
<organism evidence="2 3">
    <name type="scientific">Leucocoprinus birnbaumii</name>
    <dbReference type="NCBI Taxonomy" id="56174"/>
    <lineage>
        <taxon>Eukaryota</taxon>
        <taxon>Fungi</taxon>
        <taxon>Dikarya</taxon>
        <taxon>Basidiomycota</taxon>
        <taxon>Agaricomycotina</taxon>
        <taxon>Agaricomycetes</taxon>
        <taxon>Agaricomycetidae</taxon>
        <taxon>Agaricales</taxon>
        <taxon>Agaricineae</taxon>
        <taxon>Agaricaceae</taxon>
        <taxon>Leucocoprinus</taxon>
    </lineage>
</organism>
<feature type="region of interest" description="Disordered" evidence="1">
    <location>
        <begin position="689"/>
        <end position="708"/>
    </location>
</feature>
<evidence type="ECO:0008006" key="4">
    <source>
        <dbReference type="Google" id="ProtNLM"/>
    </source>
</evidence>
<name>A0AAD5YU11_9AGAR</name>
<dbReference type="InterPro" id="IPR039659">
    <property type="entry name" value="SPT5"/>
</dbReference>